<proteinExistence type="predicted"/>
<keyword evidence="1" id="KW-0560">Oxidoreductase</keyword>
<dbReference type="RefSeq" id="WP_101650732.1">
    <property type="nucleotide sequence ID" value="NZ_PGVE01000086.1"/>
</dbReference>
<dbReference type="Pfam" id="PF00248">
    <property type="entry name" value="Aldo_ket_red"/>
    <property type="match status" value="1"/>
</dbReference>
<organism evidence="3 4">
    <name type="scientific">Neobacillus cucumis</name>
    <dbReference type="NCBI Taxonomy" id="1740721"/>
    <lineage>
        <taxon>Bacteria</taxon>
        <taxon>Bacillati</taxon>
        <taxon>Bacillota</taxon>
        <taxon>Bacilli</taxon>
        <taxon>Bacillales</taxon>
        <taxon>Bacillaceae</taxon>
        <taxon>Neobacillus</taxon>
    </lineage>
</organism>
<dbReference type="OrthoDB" id="9773828at2"/>
<dbReference type="GO" id="GO:0005829">
    <property type="term" value="C:cytosol"/>
    <property type="evidence" value="ECO:0007669"/>
    <property type="project" value="TreeGrafter"/>
</dbReference>
<evidence type="ECO:0000313" key="3">
    <source>
        <dbReference type="EMBL" id="PLS01957.1"/>
    </source>
</evidence>
<dbReference type="PANTHER" id="PTHR43364">
    <property type="entry name" value="NADH-SPECIFIC METHYLGLYOXAL REDUCTASE-RELATED"/>
    <property type="match status" value="1"/>
</dbReference>
<keyword evidence="4" id="KW-1185">Reference proteome</keyword>
<evidence type="ECO:0000313" key="4">
    <source>
        <dbReference type="Proteomes" id="UP000234950"/>
    </source>
</evidence>
<protein>
    <submittedName>
        <fullName evidence="3">Aldo/keto reductase</fullName>
    </submittedName>
</protein>
<sequence>MKYRKLGKTDLNVSVVGIGTWQYGGEWGKDFTQKEVDEILDKAKEMGINLIDTAECYGDHLSEKFIGNYLKNQKREDWIVATKFGHHFHDSFTRTNHWSAAEVVKQLDDSLRALQTDYVDIYQFHSGGDDVFQNEELWTALDKQIEAGKIRHLGISIGSNENIYQTDLATEVNASVIQVVYNRLDRKPEEQVFPSCERQNLGVLARVPLASGYLSGKYKPGAVFDQNDVRNNHLQSEVFKQLKLVEEIQRNEVPEGVNMAQWALAWCLKHPAVTSVIPGCKNVEQVELNARAADLELVSDQHPQAVEV</sequence>
<dbReference type="SUPFAM" id="SSF51430">
    <property type="entry name" value="NAD(P)-linked oxidoreductase"/>
    <property type="match status" value="1"/>
</dbReference>
<dbReference type="PANTHER" id="PTHR43364:SF4">
    <property type="entry name" value="NAD(P)-LINKED OXIDOREDUCTASE SUPERFAMILY PROTEIN"/>
    <property type="match status" value="1"/>
</dbReference>
<dbReference type="AlphaFoldDB" id="A0A2N5H8W8"/>
<accession>A0A2N5H8W8</accession>
<comment type="caution">
    <text evidence="3">The sequence shown here is derived from an EMBL/GenBank/DDBJ whole genome shotgun (WGS) entry which is preliminary data.</text>
</comment>
<gene>
    <name evidence="3" type="ORF">CVD27_22855</name>
</gene>
<dbReference type="GO" id="GO:0016491">
    <property type="term" value="F:oxidoreductase activity"/>
    <property type="evidence" value="ECO:0007669"/>
    <property type="project" value="UniProtKB-KW"/>
</dbReference>
<dbReference type="EMBL" id="PGVE01000086">
    <property type="protein sequence ID" value="PLS01957.1"/>
    <property type="molecule type" value="Genomic_DNA"/>
</dbReference>
<dbReference type="Proteomes" id="UP000234950">
    <property type="component" value="Unassembled WGS sequence"/>
</dbReference>
<dbReference type="InterPro" id="IPR036812">
    <property type="entry name" value="NAD(P)_OxRdtase_dom_sf"/>
</dbReference>
<dbReference type="InterPro" id="IPR050523">
    <property type="entry name" value="AKR_Detox_Biosynth"/>
</dbReference>
<reference evidence="3 4" key="1">
    <citation type="submission" date="2017-11" db="EMBL/GenBank/DDBJ databases">
        <title>Comparitive Functional Genomics of Dry Heat Resistant strains isolated from the Viking Spacecraft.</title>
        <authorList>
            <person name="Seuylemezian A."/>
            <person name="Cooper K."/>
            <person name="Vaishampayan P."/>
        </authorList>
    </citation>
    <scope>NUCLEOTIDE SEQUENCE [LARGE SCALE GENOMIC DNA]</scope>
    <source>
        <strain evidence="3 4">V32-6</strain>
    </source>
</reference>
<dbReference type="CDD" id="cd19086">
    <property type="entry name" value="AKR_AKR11C1"/>
    <property type="match status" value="1"/>
</dbReference>
<dbReference type="Gene3D" id="3.20.20.100">
    <property type="entry name" value="NADP-dependent oxidoreductase domain"/>
    <property type="match status" value="1"/>
</dbReference>
<feature type="domain" description="NADP-dependent oxidoreductase" evidence="2">
    <location>
        <begin position="16"/>
        <end position="304"/>
    </location>
</feature>
<name>A0A2N5H8W8_9BACI</name>
<evidence type="ECO:0000259" key="2">
    <source>
        <dbReference type="Pfam" id="PF00248"/>
    </source>
</evidence>
<dbReference type="InterPro" id="IPR023210">
    <property type="entry name" value="NADP_OxRdtase_dom"/>
</dbReference>
<evidence type="ECO:0000256" key="1">
    <source>
        <dbReference type="ARBA" id="ARBA00023002"/>
    </source>
</evidence>